<organism evidence="3 4">
    <name type="scientific">Rhizodiscina lignyota</name>
    <dbReference type="NCBI Taxonomy" id="1504668"/>
    <lineage>
        <taxon>Eukaryota</taxon>
        <taxon>Fungi</taxon>
        <taxon>Dikarya</taxon>
        <taxon>Ascomycota</taxon>
        <taxon>Pezizomycotina</taxon>
        <taxon>Dothideomycetes</taxon>
        <taxon>Pleosporomycetidae</taxon>
        <taxon>Aulographales</taxon>
        <taxon>Rhizodiscinaceae</taxon>
        <taxon>Rhizodiscina</taxon>
    </lineage>
</organism>
<evidence type="ECO:0000313" key="4">
    <source>
        <dbReference type="Proteomes" id="UP000799772"/>
    </source>
</evidence>
<feature type="coiled-coil region" evidence="1">
    <location>
        <begin position="517"/>
        <end position="591"/>
    </location>
</feature>
<keyword evidence="4" id="KW-1185">Reference proteome</keyword>
<evidence type="ECO:0000256" key="1">
    <source>
        <dbReference type="SAM" id="Coils"/>
    </source>
</evidence>
<gene>
    <name evidence="3" type="ORF">NA57DRAFT_77985</name>
</gene>
<feature type="region of interest" description="Disordered" evidence="2">
    <location>
        <begin position="80"/>
        <end position="113"/>
    </location>
</feature>
<sequence>MSFPQDADFETFLLRSAQLVSDIASELQKIRNDATPTDATPVVSPSLLQSVDTTYGPPNIVVVPKLHYLAQSGTQFSGFDMEPNNLTAGEPSKKTVRPGTPRPRAGTDRVTLPPQFGAGNFRYAFPYNETAPPRPPPVQRNLFPPNYYVGVHADGTAVPVRIEEPPMNAIEREMQQMMMTPEYTVETHPSMIRDPTDAMEPTGPRHMTDALPPGNLEPGNLEPDSLQPAPKGAKRASKYESHENHVTTNNYWNVVRKYKSLPLREMGITIEDLKEALKHAGKLKMKWFYVSSDVSKCSIVATHGSFASGSDVTEESDENLFTPQGLARALMTIYPGKLPMDFTVFRNGLQKAIEMLEADITGSAKDATPTEDAHQQGGHQRTKTVETLKSAEFDRASGVMISTATFDNIRAAFAAGVPRISGPGPMPPALGAAAANVQGFALSTHPGSAAAPTAAKPHPAVAPTAAKPHPATTTGAQVPASRKVVKLSMAKTLKYLQHLSDHVSSIDDMKKGLRVRADELAQNVQHLFQELNNRQEDLNWYNMLITELEAENKELRAEAVARANAEKMDKKEDLKKELAVYKARCAEYERAFRGGNH</sequence>
<dbReference type="EMBL" id="ML978129">
    <property type="protein sequence ID" value="KAF2096379.1"/>
    <property type="molecule type" value="Genomic_DNA"/>
</dbReference>
<reference evidence="3" key="1">
    <citation type="journal article" date="2020" name="Stud. Mycol.">
        <title>101 Dothideomycetes genomes: a test case for predicting lifestyles and emergence of pathogens.</title>
        <authorList>
            <person name="Haridas S."/>
            <person name="Albert R."/>
            <person name="Binder M."/>
            <person name="Bloem J."/>
            <person name="Labutti K."/>
            <person name="Salamov A."/>
            <person name="Andreopoulos B."/>
            <person name="Baker S."/>
            <person name="Barry K."/>
            <person name="Bills G."/>
            <person name="Bluhm B."/>
            <person name="Cannon C."/>
            <person name="Castanera R."/>
            <person name="Culley D."/>
            <person name="Daum C."/>
            <person name="Ezra D."/>
            <person name="Gonzalez J."/>
            <person name="Henrissat B."/>
            <person name="Kuo A."/>
            <person name="Liang C."/>
            <person name="Lipzen A."/>
            <person name="Lutzoni F."/>
            <person name="Magnuson J."/>
            <person name="Mondo S."/>
            <person name="Nolan M."/>
            <person name="Ohm R."/>
            <person name="Pangilinan J."/>
            <person name="Park H.-J."/>
            <person name="Ramirez L."/>
            <person name="Alfaro M."/>
            <person name="Sun H."/>
            <person name="Tritt A."/>
            <person name="Yoshinaga Y."/>
            <person name="Zwiers L.-H."/>
            <person name="Turgeon B."/>
            <person name="Goodwin S."/>
            <person name="Spatafora J."/>
            <person name="Crous P."/>
            <person name="Grigoriev I."/>
        </authorList>
    </citation>
    <scope>NUCLEOTIDE SEQUENCE</scope>
    <source>
        <strain evidence="3">CBS 133067</strain>
    </source>
</reference>
<evidence type="ECO:0000313" key="3">
    <source>
        <dbReference type="EMBL" id="KAF2096379.1"/>
    </source>
</evidence>
<accession>A0A9P4ICD5</accession>
<dbReference type="AlphaFoldDB" id="A0A9P4ICD5"/>
<dbReference type="Proteomes" id="UP000799772">
    <property type="component" value="Unassembled WGS sequence"/>
</dbReference>
<feature type="region of interest" description="Disordered" evidence="2">
    <location>
        <begin position="448"/>
        <end position="479"/>
    </location>
</feature>
<evidence type="ECO:0000256" key="2">
    <source>
        <dbReference type="SAM" id="MobiDB-lite"/>
    </source>
</evidence>
<keyword evidence="1" id="KW-0175">Coiled coil</keyword>
<comment type="caution">
    <text evidence="3">The sequence shown here is derived from an EMBL/GenBank/DDBJ whole genome shotgun (WGS) entry which is preliminary data.</text>
</comment>
<feature type="region of interest" description="Disordered" evidence="2">
    <location>
        <begin position="192"/>
        <end position="242"/>
    </location>
</feature>
<feature type="compositionally biased region" description="Low complexity" evidence="2">
    <location>
        <begin position="448"/>
        <end position="476"/>
    </location>
</feature>
<feature type="region of interest" description="Disordered" evidence="2">
    <location>
        <begin position="365"/>
        <end position="384"/>
    </location>
</feature>
<proteinExistence type="predicted"/>
<protein>
    <submittedName>
        <fullName evidence="3">Uncharacterized protein</fullName>
    </submittedName>
</protein>
<name>A0A9P4ICD5_9PEZI</name>